<proteinExistence type="predicted"/>
<evidence type="ECO:0000313" key="2">
    <source>
        <dbReference type="EMBL" id="MBM6672754.1"/>
    </source>
</evidence>
<organism evidence="2 3">
    <name type="scientific">Marseilla massiliensis</name>
    <dbReference type="NCBI Taxonomy" id="1841864"/>
    <lineage>
        <taxon>Bacteria</taxon>
        <taxon>Pseudomonadati</taxon>
        <taxon>Bacteroidota</taxon>
        <taxon>Bacteroidia</taxon>
        <taxon>Bacteroidales</taxon>
        <taxon>Prevotellaceae</taxon>
        <taxon>Marseilla</taxon>
    </lineage>
</organism>
<name>A0A938WTA2_9BACT</name>
<feature type="chain" id="PRO_5037120842" evidence="1">
    <location>
        <begin position="24"/>
        <end position="128"/>
    </location>
</feature>
<dbReference type="RefSeq" id="WP_205103269.1">
    <property type="nucleotide sequence ID" value="NZ_JACJJG010000006.1"/>
</dbReference>
<dbReference type="EMBL" id="JACJJG010000006">
    <property type="protein sequence ID" value="MBM6672754.1"/>
    <property type="molecule type" value="Genomic_DNA"/>
</dbReference>
<feature type="signal peptide" evidence="1">
    <location>
        <begin position="1"/>
        <end position="23"/>
    </location>
</feature>
<dbReference type="AlphaFoldDB" id="A0A938WTA2"/>
<evidence type="ECO:0000313" key="3">
    <source>
        <dbReference type="Proteomes" id="UP000706891"/>
    </source>
</evidence>
<accession>A0A938WTA2</accession>
<keyword evidence="3" id="KW-1185">Reference proteome</keyword>
<keyword evidence="1" id="KW-0732">Signal</keyword>
<reference evidence="2" key="1">
    <citation type="submission" date="2020-08" db="EMBL/GenBank/DDBJ databases">
        <authorList>
            <person name="Cejkova D."/>
            <person name="Kubasova T."/>
            <person name="Jahodarova E."/>
            <person name="Rychlik I."/>
        </authorList>
    </citation>
    <scope>NUCLEOTIDE SEQUENCE</scope>
    <source>
        <strain evidence="2">An824</strain>
    </source>
</reference>
<sequence length="128" mass="13709">MNKWISITVLSALSLMASAGAMAQNNVTVKVENVPNCSGKVLIATNKGQTGMAQAVAGETEVTVSNVPDGDVVFYVLHDANGNMTCDMDGELPKEYVCIEKFDISKDTGSVTVSLENIIEKVRRKRGK</sequence>
<gene>
    <name evidence="2" type="ORF">H6A34_02500</name>
</gene>
<reference evidence="2" key="2">
    <citation type="journal article" date="2021" name="Sci. Rep.">
        <title>The distribution of antibiotic resistance genes in chicken gut microbiota commensals.</title>
        <authorList>
            <person name="Juricova H."/>
            <person name="Matiasovicova J."/>
            <person name="Kubasova T."/>
            <person name="Cejkova D."/>
            <person name="Rychlik I."/>
        </authorList>
    </citation>
    <scope>NUCLEOTIDE SEQUENCE</scope>
    <source>
        <strain evidence="2">An824</strain>
    </source>
</reference>
<dbReference type="Proteomes" id="UP000706891">
    <property type="component" value="Unassembled WGS sequence"/>
</dbReference>
<protein>
    <submittedName>
        <fullName evidence="2">DUF2141 domain-containing protein</fullName>
    </submittedName>
</protein>
<evidence type="ECO:0000256" key="1">
    <source>
        <dbReference type="SAM" id="SignalP"/>
    </source>
</evidence>
<comment type="caution">
    <text evidence="2">The sequence shown here is derived from an EMBL/GenBank/DDBJ whole genome shotgun (WGS) entry which is preliminary data.</text>
</comment>